<keyword evidence="8" id="KW-0732">Signal</keyword>
<dbReference type="PROSITE" id="PS00759">
    <property type="entry name" value="ARGE_DAPE_CPG2_2"/>
    <property type="match status" value="1"/>
</dbReference>
<dbReference type="Proteomes" id="UP000398389">
    <property type="component" value="Unassembled WGS sequence"/>
</dbReference>
<dbReference type="Gene3D" id="3.40.630.10">
    <property type="entry name" value="Zn peptidases"/>
    <property type="match status" value="1"/>
</dbReference>
<feature type="binding site" evidence="7">
    <location>
        <position position="220"/>
    </location>
    <ligand>
        <name>Zn(2+)</name>
        <dbReference type="ChEBI" id="CHEBI:29105"/>
        <label>1</label>
    </ligand>
</feature>
<feature type="binding site" evidence="7">
    <location>
        <position position="248"/>
    </location>
    <ligand>
        <name>Zn(2+)</name>
        <dbReference type="ChEBI" id="CHEBI:29105"/>
        <label>2</label>
    </ligand>
</feature>
<feature type="binding site" evidence="7">
    <location>
        <position position="561"/>
    </location>
    <ligand>
        <name>Zn(2+)</name>
        <dbReference type="ChEBI" id="CHEBI:29105"/>
        <label>1</label>
    </ligand>
</feature>
<dbReference type="InterPro" id="IPR001261">
    <property type="entry name" value="ArgE/DapE_CS"/>
</dbReference>
<sequence>MKFPTLTLAKALLASSSISTVFDQTNNQLALEHVSPSSLETSFQESCPQVVPIPPQNANLAHFKTPEFRNWSLAVLQSAVQVPSESYDDLGAVGIDPRWNIFYDLENALRKSFPKVHQTLAFERINTHGLLYTWNGTDPSLKPTIFMAHQDVVPVLNDSLGLWTYPPYSAHFDGKFIWGRGTSDDKGSLVAVLEAVETLLNQGIKAPRRTIILSFGYDEEISGSRGAGHISKHLLKRYGPNSIHSIVDEGGSGVVEQQGVKLALPGVTEKGMYDALVVLKTPGGHSSLPPDHTAIGIIGELASLMESRPFSPALNTHSPIYKFLQCTAAYSQEMAEDLRQAIQKCATDEKAMDTVFKVMGRLRATKYMIQTSQAIDIVAGGLKINALPEKVELMANYRIDLQSNVDETRQKVVEDVRQIAEKYGLGLSLNKTLDDGSFEHEVLLEGSVYEPSDTLTNGYFEISDYGSYTKVAPIAPTFDSEAWDTFSGTIRHVFGTFAGPVIDPTKKHQVFDGEPKEPQNIVVSPALMTANTDTKHYWDLTDNIYRFWPYRVLDTQVSHIHTVDERILLDVHIEAVAFYYSYILNL</sequence>
<dbReference type="GO" id="GO:0004181">
    <property type="term" value="F:metallocarboxypeptidase activity"/>
    <property type="evidence" value="ECO:0007669"/>
    <property type="project" value="InterPro"/>
</dbReference>
<dbReference type="SUPFAM" id="SSF53187">
    <property type="entry name" value="Zn-dependent exopeptidases"/>
    <property type="match status" value="1"/>
</dbReference>
<evidence type="ECO:0000256" key="8">
    <source>
        <dbReference type="SAM" id="SignalP"/>
    </source>
</evidence>
<evidence type="ECO:0000256" key="2">
    <source>
        <dbReference type="ARBA" id="ARBA00022670"/>
    </source>
</evidence>
<dbReference type="GO" id="GO:0000328">
    <property type="term" value="C:fungal-type vacuole lumen"/>
    <property type="evidence" value="ECO:0007669"/>
    <property type="project" value="TreeGrafter"/>
</dbReference>
<keyword evidence="4" id="KW-0378">Hydrolase</keyword>
<dbReference type="GO" id="GO:0051603">
    <property type="term" value="P:proteolysis involved in protein catabolic process"/>
    <property type="evidence" value="ECO:0007669"/>
    <property type="project" value="TreeGrafter"/>
</dbReference>
<dbReference type="CDD" id="cd05674">
    <property type="entry name" value="M20_yscS"/>
    <property type="match status" value="1"/>
</dbReference>
<dbReference type="RefSeq" id="XP_031855877.1">
    <property type="nucleotide sequence ID" value="XM_031999986.1"/>
</dbReference>
<dbReference type="SUPFAM" id="SSF55031">
    <property type="entry name" value="Bacterial exopeptidase dimerisation domain"/>
    <property type="match status" value="1"/>
</dbReference>
<proteinExistence type="inferred from homology"/>
<evidence type="ECO:0000313" key="10">
    <source>
        <dbReference type="EMBL" id="VVT56785.1"/>
    </source>
</evidence>
<feature type="chain" id="PRO_5023011739" description="Peptidase M20 dimerisation domain-containing protein" evidence="8">
    <location>
        <begin position="20"/>
        <end position="586"/>
    </location>
</feature>
<keyword evidence="3 7" id="KW-0479">Metal-binding</keyword>
<dbReference type="GO" id="GO:0046872">
    <property type="term" value="F:metal ion binding"/>
    <property type="evidence" value="ECO:0007669"/>
    <property type="project" value="UniProtKB-KW"/>
</dbReference>
<evidence type="ECO:0000256" key="1">
    <source>
        <dbReference type="ARBA" id="ARBA00006247"/>
    </source>
</evidence>
<organism evidence="10 11">
    <name type="scientific">Magnusiomyces paraingens</name>
    <dbReference type="NCBI Taxonomy" id="2606893"/>
    <lineage>
        <taxon>Eukaryota</taxon>
        <taxon>Fungi</taxon>
        <taxon>Dikarya</taxon>
        <taxon>Ascomycota</taxon>
        <taxon>Saccharomycotina</taxon>
        <taxon>Dipodascomycetes</taxon>
        <taxon>Dipodascales</taxon>
        <taxon>Dipodascaceae</taxon>
        <taxon>Magnusiomyces</taxon>
    </lineage>
</organism>
<dbReference type="InterPro" id="IPR002933">
    <property type="entry name" value="Peptidase_M20"/>
</dbReference>
<feature type="domain" description="Peptidase M20 dimerisation" evidence="9">
    <location>
        <begin position="269"/>
        <end position="423"/>
    </location>
</feature>
<evidence type="ECO:0000256" key="7">
    <source>
        <dbReference type="PIRSR" id="PIRSR037217-2"/>
    </source>
</evidence>
<gene>
    <name evidence="10" type="ORF">SAPINGB_P005272</name>
</gene>
<feature type="active site" evidence="6">
    <location>
        <position position="151"/>
    </location>
</feature>
<keyword evidence="2" id="KW-0645">Protease</keyword>
<dbReference type="PIRSF" id="PIRSF037217">
    <property type="entry name" value="Carboxypeptidase_S"/>
    <property type="match status" value="1"/>
</dbReference>
<evidence type="ECO:0000313" key="11">
    <source>
        <dbReference type="Proteomes" id="UP000398389"/>
    </source>
</evidence>
<dbReference type="EMBL" id="CABVLU010000004">
    <property type="protein sequence ID" value="VVT56785.1"/>
    <property type="molecule type" value="Genomic_DNA"/>
</dbReference>
<dbReference type="InterPro" id="IPR047177">
    <property type="entry name" value="Pept_M20A"/>
</dbReference>
<feature type="signal peptide" evidence="8">
    <location>
        <begin position="1"/>
        <end position="19"/>
    </location>
</feature>
<reference evidence="10 11" key="1">
    <citation type="submission" date="2019-09" db="EMBL/GenBank/DDBJ databases">
        <authorList>
            <person name="Brejova B."/>
        </authorList>
    </citation>
    <scope>NUCLEOTIDE SEQUENCE [LARGE SCALE GENOMIC DNA]</scope>
</reference>
<dbReference type="PANTHER" id="PTHR45962:SF1">
    <property type="entry name" value="N-FATTY-ACYL-AMINO ACID SYNTHASE_HYDROLASE PM20D1"/>
    <property type="match status" value="1"/>
</dbReference>
<keyword evidence="5 7" id="KW-0862">Zinc</keyword>
<feature type="binding site" evidence="7">
    <location>
        <position position="184"/>
    </location>
    <ligand>
        <name>Zn(2+)</name>
        <dbReference type="ChEBI" id="CHEBI:29105"/>
        <label>2</label>
    </ligand>
</feature>
<evidence type="ECO:0000256" key="4">
    <source>
        <dbReference type="ARBA" id="ARBA00022801"/>
    </source>
</evidence>
<feature type="active site" description="Proton acceptor" evidence="6">
    <location>
        <position position="219"/>
    </location>
</feature>
<dbReference type="InterPro" id="IPR011650">
    <property type="entry name" value="Peptidase_M20_dimer"/>
</dbReference>
<dbReference type="Pfam" id="PF01546">
    <property type="entry name" value="Peptidase_M20"/>
    <property type="match status" value="1"/>
</dbReference>
<dbReference type="InterPro" id="IPR036264">
    <property type="entry name" value="Bact_exopeptidase_dim_dom"/>
</dbReference>
<keyword evidence="11" id="KW-1185">Reference proteome</keyword>
<protein>
    <recommendedName>
        <fullName evidence="9">Peptidase M20 dimerisation domain-containing protein</fullName>
    </recommendedName>
</protein>
<dbReference type="AlphaFoldDB" id="A0A5E8C1M7"/>
<dbReference type="FunFam" id="3.40.630.10:FF:000027">
    <property type="entry name" value="N-fatty-acyl-amino acid synthase/hydrolase PM20D1"/>
    <property type="match status" value="1"/>
</dbReference>
<dbReference type="InterPro" id="IPR017141">
    <property type="entry name" value="Pept_M20_carboxypep"/>
</dbReference>
<dbReference type="OrthoDB" id="3064516at2759"/>
<evidence type="ECO:0000259" key="9">
    <source>
        <dbReference type="Pfam" id="PF07687"/>
    </source>
</evidence>
<evidence type="ECO:0000256" key="5">
    <source>
        <dbReference type="ARBA" id="ARBA00022833"/>
    </source>
</evidence>
<evidence type="ECO:0000256" key="3">
    <source>
        <dbReference type="ARBA" id="ARBA00022723"/>
    </source>
</evidence>
<feature type="binding site" evidence="7">
    <location>
        <position position="184"/>
    </location>
    <ligand>
        <name>Zn(2+)</name>
        <dbReference type="ChEBI" id="CHEBI:29105"/>
        <label>1</label>
    </ligand>
</feature>
<feature type="binding site" evidence="7">
    <location>
        <position position="149"/>
    </location>
    <ligand>
        <name>Zn(2+)</name>
        <dbReference type="ChEBI" id="CHEBI:29105"/>
        <label>2</label>
    </ligand>
</feature>
<evidence type="ECO:0000256" key="6">
    <source>
        <dbReference type="PIRSR" id="PIRSR037217-1"/>
    </source>
</evidence>
<name>A0A5E8C1M7_9ASCO</name>
<dbReference type="Pfam" id="PF07687">
    <property type="entry name" value="M20_dimer"/>
    <property type="match status" value="1"/>
</dbReference>
<dbReference type="PANTHER" id="PTHR45962">
    <property type="entry name" value="N-FATTY-ACYL-AMINO ACID SYNTHASE/HYDROLASE PM20D1"/>
    <property type="match status" value="1"/>
</dbReference>
<accession>A0A5E8C1M7</accession>
<dbReference type="GeneID" id="43584086"/>
<comment type="similarity">
    <text evidence="1">Belongs to the peptidase M20A family.</text>
</comment>
<dbReference type="Gene3D" id="1.10.150.900">
    <property type="match status" value="1"/>
</dbReference>